<proteinExistence type="predicted"/>
<protein>
    <submittedName>
        <fullName evidence="1">Nucleotidyltransferase</fullName>
    </submittedName>
</protein>
<sequence length="243" mass="26543">MGSFNHGTGVRNHCDTDILVSLGSARPNSSDTALGWISAALQARFPYTPVRVSRPAVVIQFAGGDQTWEVTPGFITGRGGGNALVYDIPGAGTGWMDTAPLEHLSFVNACNEAERTKGGAKRLARLVKAWKYFNNVPISSFYLEMRAAQHVASETSFVPVWDICQLLEKLNQHKLADMNDPRNAAGRFYACSSEVKKVEALSKLSTAAGRARKALDAYRDKKEGVAFHYLDLLFGGKFPSQWS</sequence>
<dbReference type="EMBL" id="SMLD01000153">
    <property type="protein sequence ID" value="TDE33903.1"/>
    <property type="molecule type" value="Genomic_DNA"/>
</dbReference>
<accession>A0A4R5EHY5</accession>
<name>A0A4R5EHY5_9ACTN</name>
<keyword evidence="1" id="KW-0808">Transferase</keyword>
<organism evidence="1 2">
    <name type="scientific">Nonomuraea mesophila</name>
    <dbReference type="NCBI Taxonomy" id="2530382"/>
    <lineage>
        <taxon>Bacteria</taxon>
        <taxon>Bacillati</taxon>
        <taxon>Actinomycetota</taxon>
        <taxon>Actinomycetes</taxon>
        <taxon>Streptosporangiales</taxon>
        <taxon>Streptosporangiaceae</taxon>
        <taxon>Nonomuraea</taxon>
    </lineage>
</organism>
<reference evidence="1 2" key="1">
    <citation type="submission" date="2019-03" db="EMBL/GenBank/DDBJ databases">
        <title>Draft genome sequences of novel Actinobacteria.</title>
        <authorList>
            <person name="Sahin N."/>
            <person name="Ay H."/>
            <person name="Saygin H."/>
        </authorList>
    </citation>
    <scope>NUCLEOTIDE SEQUENCE [LARGE SCALE GENOMIC DNA]</scope>
    <source>
        <strain evidence="1 2">6K102</strain>
    </source>
</reference>
<evidence type="ECO:0000313" key="1">
    <source>
        <dbReference type="EMBL" id="TDE33903.1"/>
    </source>
</evidence>
<dbReference type="GO" id="GO:0016740">
    <property type="term" value="F:transferase activity"/>
    <property type="evidence" value="ECO:0007669"/>
    <property type="project" value="UniProtKB-KW"/>
</dbReference>
<gene>
    <name evidence="1" type="ORF">E1295_37680</name>
</gene>
<dbReference type="Proteomes" id="UP000295136">
    <property type="component" value="Unassembled WGS sequence"/>
</dbReference>
<comment type="caution">
    <text evidence="1">The sequence shown here is derived from an EMBL/GenBank/DDBJ whole genome shotgun (WGS) entry which is preliminary data.</text>
</comment>
<keyword evidence="2" id="KW-1185">Reference proteome</keyword>
<dbReference type="AlphaFoldDB" id="A0A4R5EHY5"/>
<evidence type="ECO:0000313" key="2">
    <source>
        <dbReference type="Proteomes" id="UP000295136"/>
    </source>
</evidence>